<dbReference type="GO" id="GO:0080049">
    <property type="term" value="F:L-gulono-1,4-lactone dehydrogenase activity"/>
    <property type="evidence" value="ECO:0007669"/>
    <property type="project" value="TreeGrafter"/>
</dbReference>
<gene>
    <name evidence="7" type="ORF">JK359_24980</name>
</gene>
<dbReference type="RefSeq" id="WP_201839915.1">
    <property type="nucleotide sequence ID" value="NZ_JAERRK010000014.1"/>
</dbReference>
<feature type="domain" description="FAD-binding PCMH-type" evidence="6">
    <location>
        <begin position="19"/>
        <end position="189"/>
    </location>
</feature>
<evidence type="ECO:0000256" key="3">
    <source>
        <dbReference type="ARBA" id="ARBA00022644"/>
    </source>
</evidence>
<dbReference type="GO" id="GO:0003885">
    <property type="term" value="F:D-arabinono-1,4-lactone oxidase activity"/>
    <property type="evidence" value="ECO:0007669"/>
    <property type="project" value="InterPro"/>
</dbReference>
<dbReference type="Gene3D" id="3.30.43.10">
    <property type="entry name" value="Uridine Diphospho-n-acetylenolpyruvylglucosamine Reductase, domain 2"/>
    <property type="match status" value="1"/>
</dbReference>
<comment type="similarity">
    <text evidence="2">Belongs to the oxygen-dependent FAD-linked oxidoreductase family.</text>
</comment>
<dbReference type="Pfam" id="PF01565">
    <property type="entry name" value="FAD_binding_4"/>
    <property type="match status" value="1"/>
</dbReference>
<dbReference type="PIRSF" id="PIRSF000136">
    <property type="entry name" value="LGO_GLO"/>
    <property type="match status" value="1"/>
</dbReference>
<dbReference type="Gene3D" id="3.30.70.2520">
    <property type="match status" value="1"/>
</dbReference>
<dbReference type="Gene3D" id="1.10.45.10">
    <property type="entry name" value="Vanillyl-alcohol Oxidase, Chain A, domain 4"/>
    <property type="match status" value="1"/>
</dbReference>
<feature type="region of interest" description="Disordered" evidence="5">
    <location>
        <begin position="1"/>
        <end position="24"/>
    </location>
</feature>
<dbReference type="PANTHER" id="PTHR43762:SF1">
    <property type="entry name" value="D-ARABINONO-1,4-LACTONE OXIDASE"/>
    <property type="match status" value="1"/>
</dbReference>
<dbReference type="AlphaFoldDB" id="A0A937ENB1"/>
<evidence type="ECO:0000256" key="1">
    <source>
        <dbReference type="ARBA" id="ARBA00005147"/>
    </source>
</evidence>
<dbReference type="InterPro" id="IPR007173">
    <property type="entry name" value="ALO_C"/>
</dbReference>
<dbReference type="GO" id="GO:0071949">
    <property type="term" value="F:FAD binding"/>
    <property type="evidence" value="ECO:0007669"/>
    <property type="project" value="InterPro"/>
</dbReference>
<dbReference type="Gene3D" id="3.30.465.10">
    <property type="match status" value="1"/>
</dbReference>
<name>A0A937ENB1_9ACTN</name>
<reference evidence="7" key="1">
    <citation type="submission" date="2021-01" db="EMBL/GenBank/DDBJ databases">
        <title>WGS of actinomycetes isolated from Thailand.</title>
        <authorList>
            <person name="Thawai C."/>
        </authorList>
    </citation>
    <scope>NUCLEOTIDE SEQUENCE</scope>
    <source>
        <strain evidence="7">RCU-197</strain>
    </source>
</reference>
<evidence type="ECO:0000256" key="5">
    <source>
        <dbReference type="SAM" id="MobiDB-lite"/>
    </source>
</evidence>
<dbReference type="SUPFAM" id="SSF56176">
    <property type="entry name" value="FAD-binding/transporter-associated domain-like"/>
    <property type="match status" value="1"/>
</dbReference>
<accession>A0A937ENB1</accession>
<organism evidence="7 8">
    <name type="scientific">Streptomyces actinomycinicus</name>
    <dbReference type="NCBI Taxonomy" id="1695166"/>
    <lineage>
        <taxon>Bacteria</taxon>
        <taxon>Bacillati</taxon>
        <taxon>Actinomycetota</taxon>
        <taxon>Actinomycetes</taxon>
        <taxon>Kitasatosporales</taxon>
        <taxon>Streptomycetaceae</taxon>
        <taxon>Streptomyces</taxon>
    </lineage>
</organism>
<dbReference type="EMBL" id="JAERRK010000014">
    <property type="protein sequence ID" value="MBL1085186.1"/>
    <property type="molecule type" value="Genomic_DNA"/>
</dbReference>
<comment type="pathway">
    <text evidence="1">Cofactor biosynthesis; L-ascorbate biosynthesis.</text>
</comment>
<dbReference type="InterPro" id="IPR006093">
    <property type="entry name" value="Oxy_OxRdtase_FAD_BS"/>
</dbReference>
<dbReference type="InterPro" id="IPR016169">
    <property type="entry name" value="FAD-bd_PCMH_sub2"/>
</dbReference>
<sequence>MSSTASGKNGTWRNWGGNVSARPARQVAPASVEELAAAVGRAREDGLKVKAVGTGHSFTSIAATDGLLIRPQLLTGIRDIDRSSMTVTVEAGTPLKRLNAALAREGLSLTNMGDIMEQTVSGATSTGTHGTGRESASIAAQIKGLELVTADGSVLTCSAKENPEVFAAARIGLGALGIVTAITFAVEPLFLLTAREEPMPFDRVLAEFDQLWAENEHFEFYWFPHTGNTNTKRNNRSAGPEQPVGQLAGWFEDEFLSNGVFQVAQWVGRAVPATVPAIAQLSSKALSARTYTDIPYKVFTSPRRVRFVEMEYAVPRAALAETLRELRTMVERSGLRVSFPVEVRTAPADDITLSTASGRDSAYIAVHMFRGAPYQAYFTAAERIFTAHEGRPHWGKVHTGDAEYFARVYPRFGEFTALRDRLDPERLFQNDYLRRVLGA</sequence>
<dbReference type="InterPro" id="IPR016166">
    <property type="entry name" value="FAD-bd_PCMH"/>
</dbReference>
<dbReference type="Proteomes" id="UP000661858">
    <property type="component" value="Unassembled WGS sequence"/>
</dbReference>
<evidence type="ECO:0000313" key="7">
    <source>
        <dbReference type="EMBL" id="MBL1085186.1"/>
    </source>
</evidence>
<dbReference type="InterPro" id="IPR010031">
    <property type="entry name" value="FAD_lactone_oxidase-like"/>
</dbReference>
<evidence type="ECO:0000256" key="2">
    <source>
        <dbReference type="ARBA" id="ARBA00005466"/>
    </source>
</evidence>
<dbReference type="InterPro" id="IPR016171">
    <property type="entry name" value="Vanillyl_alc_oxidase_C-sub2"/>
</dbReference>
<comment type="caution">
    <text evidence="7">The sequence shown here is derived from an EMBL/GenBank/DDBJ whole genome shotgun (WGS) entry which is preliminary data.</text>
</comment>
<dbReference type="PROSITE" id="PS51387">
    <property type="entry name" value="FAD_PCMH"/>
    <property type="match status" value="1"/>
</dbReference>
<feature type="compositionally biased region" description="Polar residues" evidence="5">
    <location>
        <begin position="1"/>
        <end position="12"/>
    </location>
</feature>
<keyword evidence="4" id="KW-0560">Oxidoreductase</keyword>
<keyword evidence="8" id="KW-1185">Reference proteome</keyword>
<dbReference type="Pfam" id="PF04030">
    <property type="entry name" value="ALO"/>
    <property type="match status" value="1"/>
</dbReference>
<dbReference type="PANTHER" id="PTHR43762">
    <property type="entry name" value="L-GULONOLACTONE OXIDASE"/>
    <property type="match status" value="1"/>
</dbReference>
<dbReference type="NCBIfam" id="TIGR01679">
    <property type="entry name" value="bact_FAD_ox"/>
    <property type="match status" value="1"/>
</dbReference>
<keyword evidence="3" id="KW-0060">Ascorbate biosynthesis</keyword>
<dbReference type="GO" id="GO:0016020">
    <property type="term" value="C:membrane"/>
    <property type="evidence" value="ECO:0007669"/>
    <property type="project" value="InterPro"/>
</dbReference>
<proteinExistence type="inferred from homology"/>
<evidence type="ECO:0000313" key="8">
    <source>
        <dbReference type="Proteomes" id="UP000661858"/>
    </source>
</evidence>
<dbReference type="InterPro" id="IPR016167">
    <property type="entry name" value="FAD-bd_PCMH_sub1"/>
</dbReference>
<evidence type="ECO:0000256" key="4">
    <source>
        <dbReference type="ARBA" id="ARBA00023002"/>
    </source>
</evidence>
<protein>
    <submittedName>
        <fullName evidence="7">FAD-binding protein</fullName>
    </submittedName>
</protein>
<dbReference type="PROSITE" id="PS00862">
    <property type="entry name" value="OX2_COVAL_FAD"/>
    <property type="match status" value="1"/>
</dbReference>
<dbReference type="GO" id="GO:0019853">
    <property type="term" value="P:L-ascorbic acid biosynthetic process"/>
    <property type="evidence" value="ECO:0007669"/>
    <property type="project" value="UniProtKB-KW"/>
</dbReference>
<evidence type="ECO:0000259" key="6">
    <source>
        <dbReference type="PROSITE" id="PS51387"/>
    </source>
</evidence>
<dbReference type="InterPro" id="IPR036318">
    <property type="entry name" value="FAD-bd_PCMH-like_sf"/>
</dbReference>
<dbReference type="InterPro" id="IPR006094">
    <property type="entry name" value="Oxid_FAD_bind_N"/>
</dbReference>